<dbReference type="PANTHER" id="PTHR32251">
    <property type="entry name" value="3-OXO-5-ALPHA-STEROID 4-DEHYDROGENASE"/>
    <property type="match status" value="1"/>
</dbReference>
<dbReference type="EMBL" id="JAAAIL010000146">
    <property type="protein sequence ID" value="KAG0279119.1"/>
    <property type="molecule type" value="Genomic_DNA"/>
</dbReference>
<feature type="transmembrane region" description="Helical" evidence="1">
    <location>
        <begin position="155"/>
        <end position="176"/>
    </location>
</feature>
<comment type="caution">
    <text evidence="2">The sequence shown here is derived from an EMBL/GenBank/DDBJ whole genome shotgun (WGS) entry which is preliminary data.</text>
</comment>
<dbReference type="Gene3D" id="1.20.120.1630">
    <property type="match status" value="1"/>
</dbReference>
<evidence type="ECO:0000313" key="3">
    <source>
        <dbReference type="Proteomes" id="UP001194580"/>
    </source>
</evidence>
<dbReference type="GO" id="GO:0016020">
    <property type="term" value="C:membrane"/>
    <property type="evidence" value="ECO:0007669"/>
    <property type="project" value="TreeGrafter"/>
</dbReference>
<feature type="transmembrane region" description="Helical" evidence="1">
    <location>
        <begin position="123"/>
        <end position="143"/>
    </location>
</feature>
<dbReference type="AlphaFoldDB" id="A0AAD4DKR0"/>
<name>A0AAD4DKR0_9FUNG</name>
<keyword evidence="3" id="KW-1185">Reference proteome</keyword>
<reference evidence="2" key="1">
    <citation type="journal article" date="2020" name="Fungal Divers.">
        <title>Resolving the Mortierellaceae phylogeny through synthesis of multi-gene phylogenetics and phylogenomics.</title>
        <authorList>
            <person name="Vandepol N."/>
            <person name="Liber J."/>
            <person name="Desiro A."/>
            <person name="Na H."/>
            <person name="Kennedy M."/>
            <person name="Barry K."/>
            <person name="Grigoriev I.V."/>
            <person name="Miller A.N."/>
            <person name="O'Donnell K."/>
            <person name="Stajich J.E."/>
            <person name="Bonito G."/>
        </authorList>
    </citation>
    <scope>NUCLEOTIDE SEQUENCE</scope>
    <source>
        <strain evidence="2">NRRL 28262</strain>
    </source>
</reference>
<dbReference type="PROSITE" id="PS50244">
    <property type="entry name" value="S5A_REDUCTASE"/>
    <property type="match status" value="1"/>
</dbReference>
<keyword evidence="1" id="KW-1133">Transmembrane helix</keyword>
<proteinExistence type="predicted"/>
<feature type="transmembrane region" description="Helical" evidence="1">
    <location>
        <begin position="6"/>
        <end position="27"/>
    </location>
</feature>
<dbReference type="Proteomes" id="UP001194580">
    <property type="component" value="Unassembled WGS sequence"/>
</dbReference>
<evidence type="ECO:0000313" key="2">
    <source>
        <dbReference type="EMBL" id="KAG0279119.1"/>
    </source>
</evidence>
<keyword evidence="1" id="KW-0472">Membrane</keyword>
<keyword evidence="1" id="KW-0812">Transmembrane</keyword>
<protein>
    <recommendedName>
        <fullName evidence="4">Steroid 5-alpha reductase C-terminal domain-containing protein</fullName>
    </recommendedName>
</protein>
<dbReference type="Pfam" id="PF06966">
    <property type="entry name" value="DUF1295"/>
    <property type="match status" value="1"/>
</dbReference>
<feature type="transmembrane region" description="Helical" evidence="1">
    <location>
        <begin position="213"/>
        <end position="233"/>
    </location>
</feature>
<sequence length="300" mass="34200">MNPSYFSTVGMVLAPTLLADFGIQVTGWSISSFLQTEKFYDLAGSTSFILCTFLSLYKPWDANSIWAADDKTVTVLRAVHPRQLIASGTTVAWAAYLGSFLFSRALKHGDKRFDNVKRFPGRFLIYWLVQGIWVALTALPVYMTNSIPRSVHPDLGLQDYIGFALWVSGFAFEVVANYQKQKWRKEVGRDYKRSFISTGLWSLSRHPNYFGECLLWFGSYLFCSSAFSAALASPAPIMLHWMSRLAVFSPIFVTFLITRVSGIPLLERENDRRLKDVVAYWKYKKATSMFVPTFSRRSTE</sequence>
<evidence type="ECO:0000256" key="1">
    <source>
        <dbReference type="SAM" id="Phobius"/>
    </source>
</evidence>
<dbReference type="InterPro" id="IPR010721">
    <property type="entry name" value="UstE-like"/>
</dbReference>
<feature type="transmembrane region" description="Helical" evidence="1">
    <location>
        <begin position="84"/>
        <end position="102"/>
    </location>
</feature>
<feature type="transmembrane region" description="Helical" evidence="1">
    <location>
        <begin position="245"/>
        <end position="266"/>
    </location>
</feature>
<dbReference type="PANTHER" id="PTHR32251:SF17">
    <property type="entry name" value="STEROID 5-ALPHA REDUCTASE C-TERMINAL DOMAIN-CONTAINING PROTEIN"/>
    <property type="match status" value="1"/>
</dbReference>
<evidence type="ECO:0008006" key="4">
    <source>
        <dbReference type="Google" id="ProtNLM"/>
    </source>
</evidence>
<accession>A0AAD4DKR0</accession>
<gene>
    <name evidence="2" type="ORF">BGZ95_002210</name>
</gene>
<organism evidence="2 3">
    <name type="scientific">Linnemannia exigua</name>
    <dbReference type="NCBI Taxonomy" id="604196"/>
    <lineage>
        <taxon>Eukaryota</taxon>
        <taxon>Fungi</taxon>
        <taxon>Fungi incertae sedis</taxon>
        <taxon>Mucoromycota</taxon>
        <taxon>Mortierellomycotina</taxon>
        <taxon>Mortierellomycetes</taxon>
        <taxon>Mortierellales</taxon>
        <taxon>Mortierellaceae</taxon>
        <taxon>Linnemannia</taxon>
    </lineage>
</organism>